<keyword evidence="1" id="KW-0812">Transmembrane</keyword>
<evidence type="ECO:0000313" key="4">
    <source>
        <dbReference type="Proteomes" id="UP000594042"/>
    </source>
</evidence>
<gene>
    <name evidence="3" type="ORF">Cop2CBH44_22380</name>
</gene>
<accession>A0A7G1HVV6</accession>
<dbReference type="Proteomes" id="UP000594042">
    <property type="component" value="Chromosome"/>
</dbReference>
<protein>
    <recommendedName>
        <fullName evidence="2">Uncharacterized protein YyaB-like PH domain-containing protein</fullName>
    </recommendedName>
</protein>
<keyword evidence="4" id="KW-1185">Reference proteome</keyword>
<organism evidence="3 4">
    <name type="scientific">Coprobacter secundus subsp. similis</name>
    <dbReference type="NCBI Taxonomy" id="2751153"/>
    <lineage>
        <taxon>Bacteria</taxon>
        <taxon>Pseudomonadati</taxon>
        <taxon>Bacteroidota</taxon>
        <taxon>Bacteroidia</taxon>
        <taxon>Bacteroidales</taxon>
        <taxon>Barnesiellaceae</taxon>
        <taxon>Coprobacter</taxon>
    </lineage>
</organism>
<evidence type="ECO:0000256" key="1">
    <source>
        <dbReference type="SAM" id="Phobius"/>
    </source>
</evidence>
<evidence type="ECO:0000313" key="3">
    <source>
        <dbReference type="EMBL" id="BCI63885.1"/>
    </source>
</evidence>
<feature type="transmembrane region" description="Helical" evidence="1">
    <location>
        <begin position="20"/>
        <end position="38"/>
    </location>
</feature>
<proteinExistence type="predicted"/>
<feature type="domain" description="Uncharacterized protein YyaB-like PH" evidence="2">
    <location>
        <begin position="62"/>
        <end position="139"/>
    </location>
</feature>
<dbReference type="GO" id="GO:0030153">
    <property type="term" value="P:bacteriocin immunity"/>
    <property type="evidence" value="ECO:0007669"/>
    <property type="project" value="InterPro"/>
</dbReference>
<evidence type="ECO:0000259" key="2">
    <source>
        <dbReference type="Pfam" id="PF06713"/>
    </source>
</evidence>
<dbReference type="KEGG" id="copr:Cop2CBH44_22380"/>
<dbReference type="InterPro" id="IPR009589">
    <property type="entry name" value="PH_YyaB-like"/>
</dbReference>
<dbReference type="AlphaFoldDB" id="A0A7G1HVV6"/>
<keyword evidence="1" id="KW-1133">Transmembrane helix</keyword>
<sequence length="148" mass="17735">MYLAPKIYFMQRTFKSKIGWWMYVLILFFSFFFFIAIWERYIIWAVIMAVIDIWFISMLLHTEYIVLPDETLLLKSGYAPRYRIKISDIVSVGYSKNARLGYAISFDRLVITWNSGRLRHEQVSPRDKEAFIILLKKINPSIIVEDYK</sequence>
<feature type="transmembrane region" description="Helical" evidence="1">
    <location>
        <begin position="44"/>
        <end position="67"/>
    </location>
</feature>
<reference evidence="4" key="1">
    <citation type="submission" date="2020-07" db="EMBL/GenBank/DDBJ databases">
        <title>Complete genome sequencing of Coprobacter sp. strain 2CBH44.</title>
        <authorList>
            <person name="Sakamoto M."/>
            <person name="Murakami T."/>
            <person name="Mori H."/>
        </authorList>
    </citation>
    <scope>NUCLEOTIDE SEQUENCE [LARGE SCALE GENOMIC DNA]</scope>
    <source>
        <strain evidence="4">2CBH44</strain>
    </source>
</reference>
<dbReference type="EMBL" id="AP023322">
    <property type="protein sequence ID" value="BCI63885.1"/>
    <property type="molecule type" value="Genomic_DNA"/>
</dbReference>
<keyword evidence="1" id="KW-0472">Membrane</keyword>
<name>A0A7G1HVV6_9BACT</name>
<dbReference type="Pfam" id="PF06713">
    <property type="entry name" value="bPH_4"/>
    <property type="match status" value="1"/>
</dbReference>